<evidence type="ECO:0000313" key="2">
    <source>
        <dbReference type="EMBL" id="PKA50947.1"/>
    </source>
</evidence>
<dbReference type="PANTHER" id="PTHR12792:SF0">
    <property type="entry name" value="SEPARIN"/>
    <property type="match status" value="1"/>
</dbReference>
<dbReference type="AlphaFoldDB" id="A0A2I0A5X6"/>
<dbReference type="PANTHER" id="PTHR12792">
    <property type="entry name" value="EXTRA SPINDLE POLES 1-RELATED"/>
    <property type="match status" value="1"/>
</dbReference>
<dbReference type="Pfam" id="PF25110">
    <property type="entry name" value="TPR_ESP1"/>
    <property type="match status" value="1"/>
</dbReference>
<keyword evidence="3" id="KW-1185">Reference proteome</keyword>
<protein>
    <submittedName>
        <fullName evidence="2">Separase</fullName>
        <ecNumber evidence="2">3.4.22.49</ecNumber>
    </submittedName>
</protein>
<dbReference type="OrthoDB" id="692727at2759"/>
<dbReference type="Proteomes" id="UP000236161">
    <property type="component" value="Unassembled WGS sequence"/>
</dbReference>
<dbReference type="GO" id="GO:0005737">
    <property type="term" value="C:cytoplasm"/>
    <property type="evidence" value="ECO:0007669"/>
    <property type="project" value="TreeGrafter"/>
</dbReference>
<dbReference type="GO" id="GO:0004197">
    <property type="term" value="F:cysteine-type endopeptidase activity"/>
    <property type="evidence" value="ECO:0007669"/>
    <property type="project" value="InterPro"/>
</dbReference>
<name>A0A2I0A5X6_9ASPA</name>
<feature type="domain" description="Separase-like TPR repeats region" evidence="1">
    <location>
        <begin position="9"/>
        <end position="223"/>
    </location>
</feature>
<accession>A0A2I0A5X6</accession>
<sequence length="224" mass="24870">MNSAPSDGAALIAALESSQDVPGLYQRFSSFFRPFGEFVFLENYDPRELPSKEKIRPIARQFHQFLCKALKLIPDLLKRSPSEEGVDEERAAELLGIYRLTIHCLLCIAPCLAGQPYSVHLQWGQLVRRLESWGMYSDAEEEGFDILESISAVLLASKVTSKPPAVFLPDPSVVGSAGEDPQLACLITEVVIVLTNCIFKSQSKDNGAYERLLELAKQVKPWLG</sequence>
<evidence type="ECO:0000259" key="1">
    <source>
        <dbReference type="Pfam" id="PF25110"/>
    </source>
</evidence>
<dbReference type="GO" id="GO:0072686">
    <property type="term" value="C:mitotic spindle"/>
    <property type="evidence" value="ECO:0007669"/>
    <property type="project" value="TreeGrafter"/>
</dbReference>
<dbReference type="GO" id="GO:0051307">
    <property type="term" value="P:meiotic chromosome separation"/>
    <property type="evidence" value="ECO:0007669"/>
    <property type="project" value="TreeGrafter"/>
</dbReference>
<dbReference type="InterPro" id="IPR005314">
    <property type="entry name" value="Peptidase_C50"/>
</dbReference>
<organism evidence="2 3">
    <name type="scientific">Apostasia shenzhenica</name>
    <dbReference type="NCBI Taxonomy" id="1088818"/>
    <lineage>
        <taxon>Eukaryota</taxon>
        <taxon>Viridiplantae</taxon>
        <taxon>Streptophyta</taxon>
        <taxon>Embryophyta</taxon>
        <taxon>Tracheophyta</taxon>
        <taxon>Spermatophyta</taxon>
        <taxon>Magnoliopsida</taxon>
        <taxon>Liliopsida</taxon>
        <taxon>Asparagales</taxon>
        <taxon>Orchidaceae</taxon>
        <taxon>Apostasioideae</taxon>
        <taxon>Apostasia</taxon>
    </lineage>
</organism>
<dbReference type="EC" id="3.4.22.49" evidence="2"/>
<dbReference type="GO" id="GO:0006508">
    <property type="term" value="P:proteolysis"/>
    <property type="evidence" value="ECO:0007669"/>
    <property type="project" value="InterPro"/>
</dbReference>
<keyword evidence="2" id="KW-0378">Hydrolase</keyword>
<dbReference type="STRING" id="1088818.A0A2I0A5X6"/>
<reference evidence="2 3" key="1">
    <citation type="journal article" date="2017" name="Nature">
        <title>The Apostasia genome and the evolution of orchids.</title>
        <authorList>
            <person name="Zhang G.Q."/>
            <person name="Liu K.W."/>
            <person name="Li Z."/>
            <person name="Lohaus R."/>
            <person name="Hsiao Y.Y."/>
            <person name="Niu S.C."/>
            <person name="Wang J.Y."/>
            <person name="Lin Y.C."/>
            <person name="Xu Q."/>
            <person name="Chen L.J."/>
            <person name="Yoshida K."/>
            <person name="Fujiwara S."/>
            <person name="Wang Z.W."/>
            <person name="Zhang Y.Q."/>
            <person name="Mitsuda N."/>
            <person name="Wang M."/>
            <person name="Liu G.H."/>
            <person name="Pecoraro L."/>
            <person name="Huang H.X."/>
            <person name="Xiao X.J."/>
            <person name="Lin M."/>
            <person name="Wu X.Y."/>
            <person name="Wu W.L."/>
            <person name="Chen Y.Y."/>
            <person name="Chang S.B."/>
            <person name="Sakamoto S."/>
            <person name="Ohme-Takagi M."/>
            <person name="Yagi M."/>
            <person name="Zeng S.J."/>
            <person name="Shen C.Y."/>
            <person name="Yeh C.M."/>
            <person name="Luo Y.B."/>
            <person name="Tsai W.C."/>
            <person name="Van de Peer Y."/>
            <person name="Liu Z.J."/>
        </authorList>
    </citation>
    <scope>NUCLEOTIDE SEQUENCE [LARGE SCALE GENOMIC DNA]</scope>
    <source>
        <strain evidence="3">cv. Shenzhen</strain>
        <tissue evidence="2">Stem</tissue>
    </source>
</reference>
<evidence type="ECO:0000313" key="3">
    <source>
        <dbReference type="Proteomes" id="UP000236161"/>
    </source>
</evidence>
<proteinExistence type="predicted"/>
<gene>
    <name evidence="2" type="ORF">AXF42_Ash007603</name>
</gene>
<dbReference type="GO" id="GO:0005634">
    <property type="term" value="C:nucleus"/>
    <property type="evidence" value="ECO:0007669"/>
    <property type="project" value="InterPro"/>
</dbReference>
<dbReference type="InterPro" id="IPR056933">
    <property type="entry name" value="TPR_ESP1"/>
</dbReference>
<dbReference type="EMBL" id="KZ452015">
    <property type="protein sequence ID" value="PKA50947.1"/>
    <property type="molecule type" value="Genomic_DNA"/>
</dbReference>